<feature type="region of interest" description="Disordered" evidence="2">
    <location>
        <begin position="70"/>
        <end position="94"/>
    </location>
</feature>
<feature type="region of interest" description="Disordered" evidence="2">
    <location>
        <begin position="324"/>
        <end position="353"/>
    </location>
</feature>
<accession>A0A810QBL8</accession>
<dbReference type="Proteomes" id="UP000679848">
    <property type="component" value="Chromosome"/>
</dbReference>
<proteinExistence type="predicted"/>
<dbReference type="EMBL" id="AP023420">
    <property type="protein sequence ID" value="BCK85374.1"/>
    <property type="molecule type" value="Genomic_DNA"/>
</dbReference>
<sequence>MASTWTKEEMEQGFTESSKPHKVYPNTPDMSKRPDLAGQTVEQTTTSGKYKVTYDESGYAVKGTNTSHELFNDSGSSGGGGGGSSGGSHSRGGSVSDLSEYLNAMYAANTQAQLAALQSAYEQNLAGLQANAEKIPVTYQAARNEAASQNEIARQAFNEYANARGLNTGTSGQAALANSATLQGNLSDISTQESNALAENALQQQLLAVEYRNAAAQAQAQGNAQLAQALYSEYVRQDDASMQLAQLAQEQANWEAQFNTANNQWNQQFQASQQQYQDSLAAQNREYAYNLAMTMLGAGIMPDNATLTQAGISSSDALSMRMAALQGGSSGSRSSSSGRTSPSRSQTKNNTVTVDYANLPDYDTILKNSSAGLYGSQYGHTLQMVQNMIRNGNSDAEIKNYLTQQLDGGKINEDGLATILQALGNERE</sequence>
<feature type="compositionally biased region" description="Basic and acidic residues" evidence="2">
    <location>
        <begin position="1"/>
        <end position="10"/>
    </location>
</feature>
<name>A0A810QBL8_9FIRM</name>
<protein>
    <submittedName>
        <fullName evidence="3">Uncharacterized protein</fullName>
    </submittedName>
</protein>
<organism evidence="3 4">
    <name type="scientific">Pusillibacter faecalis</name>
    <dbReference type="NCBI Taxonomy" id="2714358"/>
    <lineage>
        <taxon>Bacteria</taxon>
        <taxon>Bacillati</taxon>
        <taxon>Bacillota</taxon>
        <taxon>Clostridia</taxon>
        <taxon>Eubacteriales</taxon>
        <taxon>Oscillospiraceae</taxon>
        <taxon>Pusillibacter</taxon>
    </lineage>
</organism>
<dbReference type="KEGG" id="pfaa:MM59RIKEN_26930"/>
<keyword evidence="1" id="KW-0175">Coiled coil</keyword>
<feature type="coiled-coil region" evidence="1">
    <location>
        <begin position="237"/>
        <end position="264"/>
    </location>
</feature>
<reference evidence="3" key="1">
    <citation type="submission" date="2020-09" db="EMBL/GenBank/DDBJ databases">
        <title>New species isolated from human feces.</title>
        <authorList>
            <person name="Kitahara M."/>
            <person name="Shigeno Y."/>
            <person name="Shime M."/>
            <person name="Matsumoto Y."/>
            <person name="Nakamura S."/>
            <person name="Motooka D."/>
            <person name="Fukuoka S."/>
            <person name="Nishikawa H."/>
            <person name="Benno Y."/>
        </authorList>
    </citation>
    <scope>NUCLEOTIDE SEQUENCE</scope>
    <source>
        <strain evidence="3">MM59</strain>
    </source>
</reference>
<dbReference type="RefSeq" id="WP_213543506.1">
    <property type="nucleotide sequence ID" value="NZ_AP023420.1"/>
</dbReference>
<evidence type="ECO:0000256" key="2">
    <source>
        <dbReference type="SAM" id="MobiDB-lite"/>
    </source>
</evidence>
<evidence type="ECO:0000256" key="1">
    <source>
        <dbReference type="SAM" id="Coils"/>
    </source>
</evidence>
<dbReference type="AlphaFoldDB" id="A0A810QBL8"/>
<evidence type="ECO:0000313" key="4">
    <source>
        <dbReference type="Proteomes" id="UP000679848"/>
    </source>
</evidence>
<evidence type="ECO:0000313" key="3">
    <source>
        <dbReference type="EMBL" id="BCK85374.1"/>
    </source>
</evidence>
<gene>
    <name evidence="3" type="ORF">MM59RIKEN_26930</name>
</gene>
<feature type="compositionally biased region" description="Gly residues" evidence="2">
    <location>
        <begin position="76"/>
        <end position="90"/>
    </location>
</feature>
<feature type="compositionally biased region" description="Low complexity" evidence="2">
    <location>
        <begin position="331"/>
        <end position="345"/>
    </location>
</feature>
<keyword evidence="4" id="KW-1185">Reference proteome</keyword>
<feature type="region of interest" description="Disordered" evidence="2">
    <location>
        <begin position="1"/>
        <end position="49"/>
    </location>
</feature>